<feature type="compositionally biased region" description="Basic and acidic residues" evidence="1">
    <location>
        <begin position="168"/>
        <end position="178"/>
    </location>
</feature>
<proteinExistence type="predicted"/>
<feature type="compositionally biased region" description="Basic and acidic residues" evidence="1">
    <location>
        <begin position="97"/>
        <end position="106"/>
    </location>
</feature>
<protein>
    <submittedName>
        <fullName evidence="2">Uncharacterized protein</fullName>
    </submittedName>
</protein>
<evidence type="ECO:0000256" key="1">
    <source>
        <dbReference type="SAM" id="MobiDB-lite"/>
    </source>
</evidence>
<reference evidence="2" key="1">
    <citation type="submission" date="2023-01" db="EMBL/GenBank/DDBJ databases">
        <title>Exophiala dermititidis isolated from Cystic Fibrosis Patient.</title>
        <authorList>
            <person name="Kurbessoian T."/>
            <person name="Crocker A."/>
            <person name="Murante D."/>
            <person name="Hogan D.A."/>
            <person name="Stajich J.E."/>
        </authorList>
    </citation>
    <scope>NUCLEOTIDE SEQUENCE</scope>
    <source>
        <strain evidence="2">Ex8</strain>
    </source>
</reference>
<name>A0AAN6EYW7_EXODE</name>
<feature type="compositionally biased region" description="Basic and acidic residues" evidence="1">
    <location>
        <begin position="141"/>
        <end position="150"/>
    </location>
</feature>
<dbReference type="Proteomes" id="UP001161757">
    <property type="component" value="Unassembled WGS sequence"/>
</dbReference>
<dbReference type="EMBL" id="JAJGCB010000005">
    <property type="protein sequence ID" value="KAJ8992367.1"/>
    <property type="molecule type" value="Genomic_DNA"/>
</dbReference>
<sequence>MDPAQPDYDENQVAGSDDGNSNDRDNEASNTNVDEISPDLNANGKRPSRAGSHDTDDNNGSQHNMSTPPPQSRRGRRKPSMKKGAQDTRERRKREKVYKDEARSAVDPEIMTQVENDKSIPPDGRLARACTLTIQKLRRELAAAKDKAAADDNEDTSDPGDEAPAAPKNDELQAAWKEDVDRQLDELWTIIQPLADAAARQADHES</sequence>
<feature type="region of interest" description="Disordered" evidence="1">
    <location>
        <begin position="1"/>
        <end position="124"/>
    </location>
</feature>
<evidence type="ECO:0000313" key="3">
    <source>
        <dbReference type="Proteomes" id="UP001161757"/>
    </source>
</evidence>
<organism evidence="2 3">
    <name type="scientific">Exophiala dermatitidis</name>
    <name type="common">Black yeast-like fungus</name>
    <name type="synonym">Wangiella dermatitidis</name>
    <dbReference type="NCBI Taxonomy" id="5970"/>
    <lineage>
        <taxon>Eukaryota</taxon>
        <taxon>Fungi</taxon>
        <taxon>Dikarya</taxon>
        <taxon>Ascomycota</taxon>
        <taxon>Pezizomycotina</taxon>
        <taxon>Eurotiomycetes</taxon>
        <taxon>Chaetothyriomycetidae</taxon>
        <taxon>Chaetothyriales</taxon>
        <taxon>Herpotrichiellaceae</taxon>
        <taxon>Exophiala</taxon>
    </lineage>
</organism>
<evidence type="ECO:0000313" key="2">
    <source>
        <dbReference type="EMBL" id="KAJ8992367.1"/>
    </source>
</evidence>
<accession>A0AAN6EYW7</accession>
<gene>
    <name evidence="2" type="ORF">HRR80_003472</name>
</gene>
<feature type="compositionally biased region" description="Acidic residues" evidence="1">
    <location>
        <begin position="151"/>
        <end position="161"/>
    </location>
</feature>
<dbReference type="AlphaFoldDB" id="A0AAN6EYW7"/>
<feature type="region of interest" description="Disordered" evidence="1">
    <location>
        <begin position="141"/>
        <end position="178"/>
    </location>
</feature>
<comment type="caution">
    <text evidence="2">The sequence shown here is derived from an EMBL/GenBank/DDBJ whole genome shotgun (WGS) entry which is preliminary data.</text>
</comment>